<proteinExistence type="predicted"/>
<gene>
    <name evidence="2" type="ORF">CFP75_23865</name>
</gene>
<keyword evidence="1" id="KW-0812">Transmembrane</keyword>
<sequence length="205" mass="22327">MAAGRAPGSVGATRYGAFVADWVSIGISVASGLFGGSLGSVLVAPLIGDRLEHGKRRHAAKASIRTALLACLSTLRYDLDDRDVRPLTYASLESQERLAEVLVRELPHLTGGMRRRLHERLEHLVGTRTVARAKALAHLPATDRDADKEQRRIEVAERRIMLLDGEAETYGQLGVVRRSPNEPAHHEHHAAAVATLQLMLDDVGL</sequence>
<dbReference type="EMBL" id="NMQU01000074">
    <property type="protein sequence ID" value="OXM47523.1"/>
    <property type="molecule type" value="Genomic_DNA"/>
</dbReference>
<feature type="transmembrane region" description="Helical" evidence="1">
    <location>
        <begin position="22"/>
        <end position="47"/>
    </location>
</feature>
<dbReference type="Proteomes" id="UP000215563">
    <property type="component" value="Unassembled WGS sequence"/>
</dbReference>
<protein>
    <submittedName>
        <fullName evidence="2">Uncharacterized protein</fullName>
    </submittedName>
</protein>
<name>A0A229RLJ6_AMYAL</name>
<comment type="caution">
    <text evidence="2">The sequence shown here is derived from an EMBL/GenBank/DDBJ whole genome shotgun (WGS) entry which is preliminary data.</text>
</comment>
<evidence type="ECO:0000313" key="2">
    <source>
        <dbReference type="EMBL" id="OXM47523.1"/>
    </source>
</evidence>
<organism evidence="2 3">
    <name type="scientific">Amycolatopsis alba DSM 44262</name>
    <dbReference type="NCBI Taxonomy" id="1125972"/>
    <lineage>
        <taxon>Bacteria</taxon>
        <taxon>Bacillati</taxon>
        <taxon>Actinomycetota</taxon>
        <taxon>Actinomycetes</taxon>
        <taxon>Pseudonocardiales</taxon>
        <taxon>Pseudonocardiaceae</taxon>
        <taxon>Amycolatopsis</taxon>
    </lineage>
</organism>
<keyword evidence="1" id="KW-1133">Transmembrane helix</keyword>
<evidence type="ECO:0000256" key="1">
    <source>
        <dbReference type="SAM" id="Phobius"/>
    </source>
</evidence>
<evidence type="ECO:0000313" key="3">
    <source>
        <dbReference type="Proteomes" id="UP000215563"/>
    </source>
</evidence>
<keyword evidence="3" id="KW-1185">Reference proteome</keyword>
<keyword evidence="1" id="KW-0472">Membrane</keyword>
<accession>A0A229RLJ6</accession>
<dbReference type="AlphaFoldDB" id="A0A229RLJ6"/>
<reference evidence="2 3" key="1">
    <citation type="submission" date="2017-07" db="EMBL/GenBank/DDBJ databases">
        <title>Amycolatopsis alba DSM 44262 Genome sequencing and assembly.</title>
        <authorList>
            <person name="Kaur N."/>
            <person name="Mayilraj S."/>
        </authorList>
    </citation>
    <scope>NUCLEOTIDE SEQUENCE [LARGE SCALE GENOMIC DNA]</scope>
    <source>
        <strain evidence="2 3">DSM 44262</strain>
    </source>
</reference>